<reference evidence="7 8" key="1">
    <citation type="journal article" date="2016" name="Genome Biol. Evol.">
        <title>Divergent and convergent evolution of fungal pathogenicity.</title>
        <authorList>
            <person name="Shang Y."/>
            <person name="Xiao G."/>
            <person name="Zheng P."/>
            <person name="Cen K."/>
            <person name="Zhan S."/>
            <person name="Wang C."/>
        </authorList>
    </citation>
    <scope>NUCLEOTIDE SEQUENCE [LARGE SCALE GENOMIC DNA]</scope>
    <source>
        <strain evidence="7 8">RCEF 1005</strain>
    </source>
</reference>
<feature type="domain" description="AGC-kinase C-terminal" evidence="6">
    <location>
        <begin position="24"/>
        <end position="119"/>
    </location>
</feature>
<comment type="caution">
    <text evidence="7">The sequence shown here is derived from an EMBL/GenBank/DDBJ whole genome shotgun (WGS) entry which is preliminary data.</text>
</comment>
<keyword evidence="5" id="KW-0067">ATP-binding</keyword>
<evidence type="ECO:0000259" key="6">
    <source>
        <dbReference type="PROSITE" id="PS51285"/>
    </source>
</evidence>
<dbReference type="STRING" id="1081108.A0A162L0F8"/>
<dbReference type="AlphaFoldDB" id="A0A162L0F8"/>
<dbReference type="Proteomes" id="UP000076881">
    <property type="component" value="Unassembled WGS sequence"/>
</dbReference>
<protein>
    <submittedName>
        <fullName evidence="7">Protein kinase-like domain protein</fullName>
    </submittedName>
</protein>
<evidence type="ECO:0000313" key="8">
    <source>
        <dbReference type="Proteomes" id="UP000076881"/>
    </source>
</evidence>
<evidence type="ECO:0000313" key="7">
    <source>
        <dbReference type="EMBL" id="OAA82558.1"/>
    </source>
</evidence>
<evidence type="ECO:0000256" key="4">
    <source>
        <dbReference type="ARBA" id="ARBA00022777"/>
    </source>
</evidence>
<organism evidence="7 8">
    <name type="scientific">Akanthomyces lecanii RCEF 1005</name>
    <dbReference type="NCBI Taxonomy" id="1081108"/>
    <lineage>
        <taxon>Eukaryota</taxon>
        <taxon>Fungi</taxon>
        <taxon>Dikarya</taxon>
        <taxon>Ascomycota</taxon>
        <taxon>Pezizomycotina</taxon>
        <taxon>Sordariomycetes</taxon>
        <taxon>Hypocreomycetidae</taxon>
        <taxon>Hypocreales</taxon>
        <taxon>Cordycipitaceae</taxon>
        <taxon>Akanthomyces</taxon>
        <taxon>Cordyceps confragosa</taxon>
    </lineage>
</organism>
<gene>
    <name evidence="7" type="ORF">LEL_02103</name>
</gene>
<name>A0A162L0F8_CORDF</name>
<accession>A0A162L0F8</accession>
<dbReference type="GO" id="GO:0005524">
    <property type="term" value="F:ATP binding"/>
    <property type="evidence" value="ECO:0007669"/>
    <property type="project" value="UniProtKB-KW"/>
</dbReference>
<dbReference type="Gene3D" id="3.30.200.20">
    <property type="entry name" value="Phosphorylase Kinase, domain 1"/>
    <property type="match status" value="1"/>
</dbReference>
<evidence type="ECO:0000256" key="3">
    <source>
        <dbReference type="ARBA" id="ARBA00022741"/>
    </source>
</evidence>
<keyword evidence="1" id="KW-0723">Serine/threonine-protein kinase</keyword>
<evidence type="ECO:0000256" key="2">
    <source>
        <dbReference type="ARBA" id="ARBA00022679"/>
    </source>
</evidence>
<dbReference type="EMBL" id="AZHF01000001">
    <property type="protein sequence ID" value="OAA82558.1"/>
    <property type="molecule type" value="Genomic_DNA"/>
</dbReference>
<proteinExistence type="predicted"/>
<dbReference type="PROSITE" id="PS51285">
    <property type="entry name" value="AGC_KINASE_CTER"/>
    <property type="match status" value="1"/>
</dbReference>
<sequence length="181" mass="21278">MTDLFGRHVFPDDAEDIKDHRWFKHFAWEQIMSMKPPFVPNISSPEDAHYFEDSETPDDWSESNLGVAPSQEEVRHILRDFRPYVQQVAVGLVAEPHNSASLRMIDYELEHSPDLSEGERQMLKRFLRLYGRRQRKRPRDMLLRDTKIKDAVMEVRKSSAFVGYSWRRMPPGGFVMGALQQ</sequence>
<dbReference type="GO" id="GO:0004674">
    <property type="term" value="F:protein serine/threonine kinase activity"/>
    <property type="evidence" value="ECO:0007669"/>
    <property type="project" value="UniProtKB-KW"/>
</dbReference>
<keyword evidence="2" id="KW-0808">Transferase</keyword>
<keyword evidence="8" id="KW-1185">Reference proteome</keyword>
<evidence type="ECO:0000256" key="5">
    <source>
        <dbReference type="ARBA" id="ARBA00022840"/>
    </source>
</evidence>
<keyword evidence="3" id="KW-0547">Nucleotide-binding</keyword>
<dbReference type="Gene3D" id="1.10.510.10">
    <property type="entry name" value="Transferase(Phosphotransferase) domain 1"/>
    <property type="match status" value="1"/>
</dbReference>
<dbReference type="SMART" id="SM00133">
    <property type="entry name" value="S_TK_X"/>
    <property type="match status" value="1"/>
</dbReference>
<dbReference type="OrthoDB" id="3638488at2759"/>
<dbReference type="InterPro" id="IPR000961">
    <property type="entry name" value="AGC-kinase_C"/>
</dbReference>
<keyword evidence="4 7" id="KW-0418">Kinase</keyword>
<evidence type="ECO:0000256" key="1">
    <source>
        <dbReference type="ARBA" id="ARBA00022527"/>
    </source>
</evidence>